<dbReference type="SUPFAM" id="SSF55781">
    <property type="entry name" value="GAF domain-like"/>
    <property type="match status" value="1"/>
</dbReference>
<dbReference type="InterPro" id="IPR029016">
    <property type="entry name" value="GAF-like_dom_sf"/>
</dbReference>
<dbReference type="InterPro" id="IPR005561">
    <property type="entry name" value="ANTAR"/>
</dbReference>
<dbReference type="PROSITE" id="PS50921">
    <property type="entry name" value="ANTAR"/>
    <property type="match status" value="1"/>
</dbReference>
<feature type="domain" description="ANTAR" evidence="3">
    <location>
        <begin position="223"/>
        <end position="284"/>
    </location>
</feature>
<evidence type="ECO:0000313" key="4">
    <source>
        <dbReference type="EMBL" id="MFC4109243.1"/>
    </source>
</evidence>
<keyword evidence="1" id="KW-0805">Transcription regulation</keyword>
<dbReference type="Gene3D" id="3.30.450.40">
    <property type="match status" value="1"/>
</dbReference>
<keyword evidence="2" id="KW-0804">Transcription</keyword>
<sequence length="297" mass="31075">MRLGTHAARDATHETLGVLETAALLRELTAGLIRGTDFDAALDQVVRTCRTAVAGVTWSSVTVLRAGQPATVAVSDESLRDLDALRPGEILDELPTGPAGTAVDEFPVGPAVTAGPTYVEPASRPGSDGPAYDGDGPVLTAIRRRELVLIPDLRTGDHWSAWRHRALALGVHGVLVAPFDVDEQVIGAVSLYSREPARLTPSRQLTAMLLAEHAGLLLAGVRDRARQAAAAGELDESLIDGVLGQAIGVIMTQRGCPAPEALQVLRTASTALSIPVREVAERLVASVARNHPTGSAS</sequence>
<gene>
    <name evidence="4" type="ORF">ACFOX0_25350</name>
</gene>
<accession>A0ABV8KTC5</accession>
<protein>
    <submittedName>
        <fullName evidence="4">GAF and ANTAR domain-containing protein</fullName>
    </submittedName>
</protein>
<dbReference type="Gene3D" id="1.10.10.10">
    <property type="entry name" value="Winged helix-like DNA-binding domain superfamily/Winged helix DNA-binding domain"/>
    <property type="match status" value="1"/>
</dbReference>
<keyword evidence="5" id="KW-1185">Reference proteome</keyword>
<dbReference type="SMART" id="SM01012">
    <property type="entry name" value="ANTAR"/>
    <property type="match status" value="1"/>
</dbReference>
<evidence type="ECO:0000256" key="2">
    <source>
        <dbReference type="ARBA" id="ARBA00023163"/>
    </source>
</evidence>
<dbReference type="Pfam" id="PF03861">
    <property type="entry name" value="ANTAR"/>
    <property type="match status" value="1"/>
</dbReference>
<comment type="caution">
    <text evidence="4">The sequence shown here is derived from an EMBL/GenBank/DDBJ whole genome shotgun (WGS) entry which is preliminary data.</text>
</comment>
<reference evidence="5" key="1">
    <citation type="journal article" date="2019" name="Int. J. Syst. Evol. Microbiol.">
        <title>The Global Catalogue of Microorganisms (GCM) 10K type strain sequencing project: providing services to taxonomists for standard genome sequencing and annotation.</title>
        <authorList>
            <consortium name="The Broad Institute Genomics Platform"/>
            <consortium name="The Broad Institute Genome Sequencing Center for Infectious Disease"/>
            <person name="Wu L."/>
            <person name="Ma J."/>
        </authorList>
    </citation>
    <scope>NUCLEOTIDE SEQUENCE [LARGE SCALE GENOMIC DNA]</scope>
    <source>
        <strain evidence="5">2902at01</strain>
    </source>
</reference>
<dbReference type="SMART" id="SM00065">
    <property type="entry name" value="GAF"/>
    <property type="match status" value="1"/>
</dbReference>
<dbReference type="EMBL" id="JBHSBN010000022">
    <property type="protein sequence ID" value="MFC4109243.1"/>
    <property type="molecule type" value="Genomic_DNA"/>
</dbReference>
<organism evidence="4 5">
    <name type="scientific">Micromonospora zhanjiangensis</name>
    <dbReference type="NCBI Taxonomy" id="1522057"/>
    <lineage>
        <taxon>Bacteria</taxon>
        <taxon>Bacillati</taxon>
        <taxon>Actinomycetota</taxon>
        <taxon>Actinomycetes</taxon>
        <taxon>Micromonosporales</taxon>
        <taxon>Micromonosporaceae</taxon>
        <taxon>Micromonospora</taxon>
    </lineage>
</organism>
<dbReference type="Proteomes" id="UP001595868">
    <property type="component" value="Unassembled WGS sequence"/>
</dbReference>
<evidence type="ECO:0000313" key="5">
    <source>
        <dbReference type="Proteomes" id="UP001595868"/>
    </source>
</evidence>
<dbReference type="Pfam" id="PF13185">
    <property type="entry name" value="GAF_2"/>
    <property type="match status" value="1"/>
</dbReference>
<dbReference type="InterPro" id="IPR036388">
    <property type="entry name" value="WH-like_DNA-bd_sf"/>
</dbReference>
<evidence type="ECO:0000259" key="3">
    <source>
        <dbReference type="PROSITE" id="PS50921"/>
    </source>
</evidence>
<dbReference type="InterPro" id="IPR003018">
    <property type="entry name" value="GAF"/>
</dbReference>
<evidence type="ECO:0000256" key="1">
    <source>
        <dbReference type="ARBA" id="ARBA00023015"/>
    </source>
</evidence>
<name>A0ABV8KTC5_9ACTN</name>
<proteinExistence type="predicted"/>
<dbReference type="RefSeq" id="WP_377550405.1">
    <property type="nucleotide sequence ID" value="NZ_JBHSBN010000022.1"/>
</dbReference>